<evidence type="ECO:0000313" key="1">
    <source>
        <dbReference type="EMBL" id="MQY11470.1"/>
    </source>
</evidence>
<gene>
    <name evidence="1" type="ORF">SRB5_15880</name>
</gene>
<reference evidence="1 2" key="1">
    <citation type="submission" date="2019-10" db="EMBL/GenBank/DDBJ databases">
        <title>Streptomyces smaragdinus sp. nov. and Streptomyces fabii sp. nov., isolated from the gut of fungus growing-termite Macrotermes natalensis.</title>
        <authorList>
            <person name="Schwitalla J."/>
            <person name="Benndorf R."/>
            <person name="Martin K."/>
            <person name="De Beer W."/>
            <person name="Kaster A.-K."/>
            <person name="Vollmers J."/>
            <person name="Poulsen M."/>
            <person name="Beemelmanns C."/>
        </authorList>
    </citation>
    <scope>NUCLEOTIDE SEQUENCE [LARGE SCALE GENOMIC DNA]</scope>
    <source>
        <strain evidence="1 2">RB5</strain>
    </source>
</reference>
<accession>A0A7K0CDC8</accession>
<protein>
    <submittedName>
        <fullName evidence="1">Uncharacterized protein</fullName>
    </submittedName>
</protein>
<comment type="caution">
    <text evidence="1">The sequence shown here is derived from an EMBL/GenBank/DDBJ whole genome shotgun (WGS) entry which is preliminary data.</text>
</comment>
<evidence type="ECO:0000313" key="2">
    <source>
        <dbReference type="Proteomes" id="UP000466345"/>
    </source>
</evidence>
<dbReference type="GO" id="GO:0000166">
    <property type="term" value="F:nucleotide binding"/>
    <property type="evidence" value="ECO:0007669"/>
    <property type="project" value="UniProtKB-KW"/>
</dbReference>
<proteinExistence type="predicted"/>
<dbReference type="EMBL" id="WEGJ01000003">
    <property type="protein sequence ID" value="MQY11470.1"/>
    <property type="molecule type" value="Genomic_DNA"/>
</dbReference>
<keyword evidence="2" id="KW-1185">Reference proteome</keyword>
<sequence length="40" mass="4564">MALNEWLPGSREKELALTLCEQSTFWANATVARRIKEADN</sequence>
<dbReference type="RefSeq" id="WP_267132578.1">
    <property type="nucleotide sequence ID" value="NZ_WEGJ01000003.1"/>
</dbReference>
<name>A0A7K0CDC8_9ACTN</name>
<dbReference type="AlphaFoldDB" id="A0A7K0CDC8"/>
<dbReference type="Proteomes" id="UP000466345">
    <property type="component" value="Unassembled WGS sequence"/>
</dbReference>
<organism evidence="1 2">
    <name type="scientific">Streptomyces smaragdinus</name>
    <dbReference type="NCBI Taxonomy" id="2585196"/>
    <lineage>
        <taxon>Bacteria</taxon>
        <taxon>Bacillati</taxon>
        <taxon>Actinomycetota</taxon>
        <taxon>Actinomycetes</taxon>
        <taxon>Kitasatosporales</taxon>
        <taxon>Streptomycetaceae</taxon>
        <taxon>Streptomyces</taxon>
    </lineage>
</organism>